<dbReference type="GO" id="GO:0005524">
    <property type="term" value="F:ATP binding"/>
    <property type="evidence" value="ECO:0007669"/>
    <property type="project" value="UniProtKB-KW"/>
</dbReference>
<dbReference type="PANTHER" id="PTHR35894">
    <property type="entry name" value="GENERAL SECRETION PATHWAY PROTEIN A-RELATED"/>
    <property type="match status" value="1"/>
</dbReference>
<dbReference type="RefSeq" id="WP_083529124.1">
    <property type="nucleotide sequence ID" value="NZ_BJZR01000187.1"/>
</dbReference>
<keyword evidence="2" id="KW-0547">Nucleotide-binding</keyword>
<dbReference type="Pfam" id="PF13401">
    <property type="entry name" value="AAA_22"/>
    <property type="match status" value="1"/>
</dbReference>
<dbReference type="SUPFAM" id="SSF52540">
    <property type="entry name" value="P-loop containing nucleoside triphosphate hydrolases"/>
    <property type="match status" value="1"/>
</dbReference>
<dbReference type="Gene3D" id="3.40.50.300">
    <property type="entry name" value="P-loop containing nucleotide triphosphate hydrolases"/>
    <property type="match status" value="1"/>
</dbReference>
<evidence type="ECO:0000313" key="3">
    <source>
        <dbReference type="Proteomes" id="UP000321155"/>
    </source>
</evidence>
<comment type="caution">
    <text evidence="2">The sequence shown here is derived from an EMBL/GenBank/DDBJ whole genome shotgun (WGS) entry which is preliminary data.</text>
</comment>
<dbReference type="InterPro" id="IPR052026">
    <property type="entry name" value="ExeA_AAA_ATPase_DNA-bind"/>
</dbReference>
<evidence type="ECO:0000313" key="2">
    <source>
        <dbReference type="EMBL" id="GEO93790.1"/>
    </source>
</evidence>
<evidence type="ECO:0000259" key="1">
    <source>
        <dbReference type="Pfam" id="PF13401"/>
    </source>
</evidence>
<dbReference type="InterPro" id="IPR049945">
    <property type="entry name" value="AAA_22"/>
</dbReference>
<reference evidence="2 3" key="1">
    <citation type="submission" date="2019-07" db="EMBL/GenBank/DDBJ databases">
        <title>Whole genome shotgun sequence of Kocuria flava NBRC 107626.</title>
        <authorList>
            <person name="Hosoyama A."/>
            <person name="Uohara A."/>
            <person name="Ohji S."/>
            <person name="Ichikawa N."/>
        </authorList>
    </citation>
    <scope>NUCLEOTIDE SEQUENCE [LARGE SCALE GENOMIC DNA]</scope>
    <source>
        <strain evidence="2 3">NBRC 107626</strain>
    </source>
</reference>
<gene>
    <name evidence="2" type="ORF">KFL01_30960</name>
</gene>
<sequence length="307" mass="34448">MPPTEPDSSRSLLGKGDDGRRFLSGTFGEINGLTSSPPPGAPAFLPTREHRRFTEFADTVRTHRYIGLCWGPPGVGKTLSARHYAGATEWEQWQRDLGEDRDPGPIPEQVLQARTALWTPTVTASPRQIDQALPRACQQISYAIDYHRHGRVDPFVHPDSRSSGLTELLIIDEADRLKTTGLEQVRDYYDRHTLGVILIGMPGIDKRLGRYPQLYSRVGFAHEYRQLTPEELTAILARRWHTDGLAGEDDEFTRTVAIATIARITGGNFRLVDRLLTQIKRILEINQLETVTPEVVEAARDALLIGH</sequence>
<dbReference type="Proteomes" id="UP000321155">
    <property type="component" value="Unassembled WGS sequence"/>
</dbReference>
<protein>
    <submittedName>
        <fullName evidence="2">ATP-binding protein</fullName>
    </submittedName>
</protein>
<keyword evidence="3" id="KW-1185">Reference proteome</keyword>
<dbReference type="PANTHER" id="PTHR35894:SF1">
    <property type="entry name" value="PHOSPHORIBULOKINASE _ URIDINE KINASE FAMILY"/>
    <property type="match status" value="1"/>
</dbReference>
<accession>A0ABQ0XG14</accession>
<proteinExistence type="predicted"/>
<feature type="domain" description="ORC1/DEAH AAA+ ATPase" evidence="1">
    <location>
        <begin position="62"/>
        <end position="208"/>
    </location>
</feature>
<dbReference type="InterPro" id="IPR027417">
    <property type="entry name" value="P-loop_NTPase"/>
</dbReference>
<organism evidence="2 3">
    <name type="scientific">Kocuria flava</name>
    <dbReference type="NCBI Taxonomy" id="446860"/>
    <lineage>
        <taxon>Bacteria</taxon>
        <taxon>Bacillati</taxon>
        <taxon>Actinomycetota</taxon>
        <taxon>Actinomycetes</taxon>
        <taxon>Micrococcales</taxon>
        <taxon>Micrococcaceae</taxon>
        <taxon>Kocuria</taxon>
    </lineage>
</organism>
<keyword evidence="2" id="KW-0067">ATP-binding</keyword>
<name>A0ABQ0XG14_9MICC</name>
<dbReference type="EMBL" id="BJZR01000187">
    <property type="protein sequence ID" value="GEO93790.1"/>
    <property type="molecule type" value="Genomic_DNA"/>
</dbReference>